<feature type="domain" description="C3H1-type" evidence="11">
    <location>
        <begin position="636"/>
        <end position="661"/>
    </location>
</feature>
<dbReference type="PANTHER" id="PTHR14738">
    <property type="entry name" value="ZINC FINGER CCCH DOMAIN-CONTAINING PROTEIN 14"/>
    <property type="match status" value="1"/>
</dbReference>
<dbReference type="OrthoDB" id="5589010at2759"/>
<protein>
    <recommendedName>
        <fullName evidence="3">Zinc finger CCCH domain-containing protein 14</fullName>
    </recommendedName>
</protein>
<dbReference type="EMBL" id="VCGU01000003">
    <property type="protein sequence ID" value="TRY78838.1"/>
    <property type="molecule type" value="Genomic_DNA"/>
</dbReference>
<evidence type="ECO:0000256" key="1">
    <source>
        <dbReference type="ARBA" id="ARBA00004123"/>
    </source>
</evidence>
<evidence type="ECO:0000256" key="2">
    <source>
        <dbReference type="ARBA" id="ARBA00008423"/>
    </source>
</evidence>
<feature type="compositionally biased region" description="Low complexity" evidence="10">
    <location>
        <begin position="210"/>
        <end position="220"/>
    </location>
</feature>
<dbReference type="InterPro" id="IPR040366">
    <property type="entry name" value="Nab2/ZC3H14"/>
</dbReference>
<gene>
    <name evidence="12" type="ORF">TCAL_06758</name>
</gene>
<feature type="compositionally biased region" description="Pro residues" evidence="10">
    <location>
        <begin position="383"/>
        <end position="395"/>
    </location>
</feature>
<feature type="region of interest" description="Disordered" evidence="10">
    <location>
        <begin position="580"/>
        <end position="602"/>
    </location>
</feature>
<feature type="region of interest" description="Disordered" evidence="10">
    <location>
        <begin position="414"/>
        <end position="535"/>
    </location>
</feature>
<sequence>MTEDTPASPALDHLGPGVSAKIRDAIKAKLVELAVYVDDELPDYIMVMVANRKSPEQMKQDLGLFLNEHNQVFVDWLDHVLQQLQKVAQEGRGKKKVPKKKVRKEAESPVRKTKKKKPVTRSEPDHEEYHSVTEEVQHRKRDTSGRSRSRSRSRSPRLSERDRDHRPSSTRRPESRANHTRDKDYRPVTRAASPGRHFSSRRRSGDRSRASSAPRRGPSSVVGAVISHESDGEYDPEQILKRALVASKVQVPRPPPPAVSASKNLVLKAVADADRSLKRRRMDERDRDLKAVHEKRALLSQARREGNLDDRALKAITRERSPLPVKAPRKPASSPERRSRSSKIHRESRSRKRVNSPPRIKGMRADEEEEKRQKLQKAAAVQPPSPPRPSPPPRAAPLGDLDLRYHLGQRKLGTSLNKLARQSGLTIKVRNDLHRQNVGRDQEPREQDKEDDSNLESMRQKALESMKKRALRRSPSHDDKKIIIPLNEDSSDDDTDCDASAAEKETVDGSTSSSDSRGPNLAVKKQSAPSKDPQFIVTLQGIDKKYFKKAKIEPPISPPATKPVSPTDQPHQPKLVALSAKKPEAKVAPSIRSETKPLRKRITAPEPDPVVLPVPSAPLIQPRLPIVAFAPKMAASPDRPVCKFWPRCTRGEACFFFHPKSNPASTHFSAPIHKPAMSRIPSKEKLTWTSASAKPL</sequence>
<feature type="compositionally biased region" description="Basic and acidic residues" evidence="10">
    <location>
        <begin position="120"/>
        <end position="145"/>
    </location>
</feature>
<dbReference type="PROSITE" id="PS50103">
    <property type="entry name" value="ZF_C3H1"/>
    <property type="match status" value="1"/>
</dbReference>
<dbReference type="OMA" id="PESRANH"/>
<proteinExistence type="inferred from homology"/>
<organism evidence="12 13">
    <name type="scientific">Tigriopus californicus</name>
    <name type="common">Marine copepod</name>
    <dbReference type="NCBI Taxonomy" id="6832"/>
    <lineage>
        <taxon>Eukaryota</taxon>
        <taxon>Metazoa</taxon>
        <taxon>Ecdysozoa</taxon>
        <taxon>Arthropoda</taxon>
        <taxon>Crustacea</taxon>
        <taxon>Multicrustacea</taxon>
        <taxon>Hexanauplia</taxon>
        <taxon>Copepoda</taxon>
        <taxon>Harpacticoida</taxon>
        <taxon>Harpacticidae</taxon>
        <taxon>Tigriopus</taxon>
    </lineage>
</organism>
<evidence type="ECO:0000256" key="7">
    <source>
        <dbReference type="ARBA" id="ARBA00022833"/>
    </source>
</evidence>
<dbReference type="GO" id="GO:0008270">
    <property type="term" value="F:zinc ion binding"/>
    <property type="evidence" value="ECO:0007669"/>
    <property type="project" value="UniProtKB-KW"/>
</dbReference>
<dbReference type="GO" id="GO:0043488">
    <property type="term" value="P:regulation of mRNA stability"/>
    <property type="evidence" value="ECO:0007669"/>
    <property type="project" value="InterPro"/>
</dbReference>
<comment type="similarity">
    <text evidence="2">Belongs to the ZC3H14 family.</text>
</comment>
<feature type="compositionally biased region" description="Basic and acidic residues" evidence="10">
    <location>
        <begin position="157"/>
        <end position="187"/>
    </location>
</feature>
<dbReference type="AlphaFoldDB" id="A0A553PMC7"/>
<comment type="caution">
    <text evidence="12">The sequence shown here is derived from an EMBL/GenBank/DDBJ whole genome shotgun (WGS) entry which is preliminary data.</text>
</comment>
<feature type="compositionally biased region" description="Basic and acidic residues" evidence="10">
    <location>
        <begin position="429"/>
        <end position="448"/>
    </location>
</feature>
<dbReference type="PANTHER" id="PTHR14738:SF29">
    <property type="entry name" value="ZINC FINGER CCCH DOMAIN-CONTAINING PROTEIN 14"/>
    <property type="match status" value="1"/>
</dbReference>
<name>A0A553PMC7_TIGCA</name>
<evidence type="ECO:0000256" key="10">
    <source>
        <dbReference type="SAM" id="MobiDB-lite"/>
    </source>
</evidence>
<reference evidence="12 13" key="1">
    <citation type="journal article" date="2018" name="Nat. Ecol. Evol.">
        <title>Genomic signatures of mitonuclear coevolution across populations of Tigriopus californicus.</title>
        <authorList>
            <person name="Barreto F.S."/>
            <person name="Watson E.T."/>
            <person name="Lima T.G."/>
            <person name="Willett C.S."/>
            <person name="Edmands S."/>
            <person name="Li W."/>
            <person name="Burton R.S."/>
        </authorList>
    </citation>
    <scope>NUCLEOTIDE SEQUENCE [LARGE SCALE GENOMIC DNA]</scope>
    <source>
        <strain evidence="12 13">San Diego</strain>
    </source>
</reference>
<feature type="compositionally biased region" description="Basic and acidic residues" evidence="10">
    <location>
        <begin position="272"/>
        <end position="321"/>
    </location>
</feature>
<dbReference type="Proteomes" id="UP000318571">
    <property type="component" value="Chromosome 11"/>
</dbReference>
<feature type="compositionally biased region" description="Basic and acidic residues" evidence="10">
    <location>
        <begin position="458"/>
        <end position="467"/>
    </location>
</feature>
<dbReference type="GO" id="GO:0008143">
    <property type="term" value="F:poly(A) binding"/>
    <property type="evidence" value="ECO:0007669"/>
    <property type="project" value="InterPro"/>
</dbReference>
<feature type="compositionally biased region" description="Basic and acidic residues" evidence="10">
    <location>
        <begin position="335"/>
        <end position="347"/>
    </location>
</feature>
<evidence type="ECO:0000313" key="12">
    <source>
        <dbReference type="EMBL" id="TRY78838.1"/>
    </source>
</evidence>
<evidence type="ECO:0000256" key="6">
    <source>
        <dbReference type="ARBA" id="ARBA00022771"/>
    </source>
</evidence>
<dbReference type="STRING" id="6832.A0A553PMC7"/>
<keyword evidence="7 9" id="KW-0862">Zinc</keyword>
<keyword evidence="13" id="KW-1185">Reference proteome</keyword>
<keyword evidence="4 9" id="KW-0479">Metal-binding</keyword>
<evidence type="ECO:0000256" key="8">
    <source>
        <dbReference type="ARBA" id="ARBA00023242"/>
    </source>
</evidence>
<evidence type="ECO:0000259" key="11">
    <source>
        <dbReference type="PROSITE" id="PS50103"/>
    </source>
</evidence>
<evidence type="ECO:0000256" key="9">
    <source>
        <dbReference type="PROSITE-ProRule" id="PRU00723"/>
    </source>
</evidence>
<keyword evidence="5" id="KW-0677">Repeat</keyword>
<evidence type="ECO:0000313" key="13">
    <source>
        <dbReference type="Proteomes" id="UP000318571"/>
    </source>
</evidence>
<dbReference type="GO" id="GO:0005634">
    <property type="term" value="C:nucleus"/>
    <property type="evidence" value="ECO:0007669"/>
    <property type="project" value="UniProtKB-SubCell"/>
</dbReference>
<feature type="compositionally biased region" description="Basic residues" evidence="10">
    <location>
        <begin position="93"/>
        <end position="103"/>
    </location>
</feature>
<feature type="region of interest" description="Disordered" evidence="10">
    <location>
        <begin position="88"/>
        <end position="236"/>
    </location>
</feature>
<feature type="zinc finger region" description="C3H1-type" evidence="9">
    <location>
        <begin position="636"/>
        <end position="661"/>
    </location>
</feature>
<keyword evidence="8" id="KW-0539">Nucleus</keyword>
<dbReference type="InterPro" id="IPR000571">
    <property type="entry name" value="Znf_CCCH"/>
</dbReference>
<accession>A0A553PMC7</accession>
<dbReference type="GO" id="GO:0005737">
    <property type="term" value="C:cytoplasm"/>
    <property type="evidence" value="ECO:0007669"/>
    <property type="project" value="TreeGrafter"/>
</dbReference>
<evidence type="ECO:0000256" key="4">
    <source>
        <dbReference type="ARBA" id="ARBA00022723"/>
    </source>
</evidence>
<keyword evidence="6 9" id="KW-0863">Zinc-finger</keyword>
<evidence type="ECO:0000256" key="3">
    <source>
        <dbReference type="ARBA" id="ARBA00015071"/>
    </source>
</evidence>
<feature type="region of interest" description="Disordered" evidence="10">
    <location>
        <begin position="552"/>
        <end position="571"/>
    </location>
</feature>
<dbReference type="Gene3D" id="1.20.1390.10">
    <property type="entry name" value="PWI domain"/>
    <property type="match status" value="1"/>
</dbReference>
<feature type="region of interest" description="Disordered" evidence="10">
    <location>
        <begin position="272"/>
        <end position="401"/>
    </location>
</feature>
<comment type="subcellular location">
    <subcellularLocation>
        <location evidence="1">Nucleus</location>
    </subcellularLocation>
</comment>
<feature type="compositionally biased region" description="Polar residues" evidence="10">
    <location>
        <begin position="508"/>
        <end position="517"/>
    </location>
</feature>
<evidence type="ECO:0000256" key="5">
    <source>
        <dbReference type="ARBA" id="ARBA00022737"/>
    </source>
</evidence>